<dbReference type="InterPro" id="IPR000719">
    <property type="entry name" value="Prot_kinase_dom"/>
</dbReference>
<evidence type="ECO:0000256" key="1">
    <source>
        <dbReference type="ARBA" id="ARBA00022679"/>
    </source>
</evidence>
<sequence length="679" mass="77267">MSDRGKDVDLFDGVDERLAQFFEMSDEEIADEHDSLYIRIRDLDERYSPIETIAVGGMKEISRVYDARADRFVAMAQLLPDAPEDLYEPFLREACLTARLEHPNIINVYNIGVNDEGRPFFTMELKVGDSLSDILKKLNAGSRDYMRRYPLEELLEIFMKICDAMAYAHAQGVVHLDLKPSNVQVAPYGEVKVCDWGLGRFLDPNAEQRNKRRLHVDLLNTIPPFGAARGTPGYMAPEQVERGASVSYQTDIYSLGVILYTILALKDPFSSEDDVHAIMQKTLIGEIPPLPHMVPLSLRSVVEKCMSHEPGKRYANVEELRMEIRRYIDAFPTTAESAGMMRRARLFYKRNRRICRTGLVGLLSVVCVAILFEVALIERNRRALAARLAAIESKQLYEQEKDAAADMKREFSGELKFMSWQFSTVSSQSAPADEYIYNELLRRLEMAGDLNPSDAQSRVGRGIILFTLQRFNEAAEVLETTPNWAWAIRELAQQYGQKKADDQRLSAEAMASLIRELRERSRRPSTILLIDRMSAYDLSRREDLSECAVVVEALLEVYSEGWSEHIYRYDAGARHLILGGKGLWDLKSDRLDDTALSPLRWLRLHTLELRGMGFSMLQQLNDLSVVRLDLRDVSGSVSADVFQNFLLISEIVVRPGRMSEPVRNELPSHISVVELPESL</sequence>
<dbReference type="SUPFAM" id="SSF56112">
    <property type="entry name" value="Protein kinase-like (PK-like)"/>
    <property type="match status" value="1"/>
</dbReference>
<dbReference type="PROSITE" id="PS50011">
    <property type="entry name" value="PROTEIN_KINASE_DOM"/>
    <property type="match status" value="1"/>
</dbReference>
<dbReference type="PANTHER" id="PTHR43289">
    <property type="entry name" value="MITOGEN-ACTIVATED PROTEIN KINASE KINASE KINASE 20-RELATED"/>
    <property type="match status" value="1"/>
</dbReference>
<dbReference type="Gene3D" id="3.30.200.20">
    <property type="entry name" value="Phosphorylase Kinase, domain 1"/>
    <property type="match status" value="1"/>
</dbReference>
<proteinExistence type="predicted"/>
<dbReference type="RefSeq" id="WP_136062314.1">
    <property type="nucleotide sequence ID" value="NZ_CAAHFH010000002.1"/>
</dbReference>
<gene>
    <name evidence="7" type="primary">pknD_18</name>
    <name evidence="7" type="ORF">SCARR_02869</name>
</gene>
<keyword evidence="1" id="KW-0808">Transferase</keyword>
<dbReference type="PANTHER" id="PTHR43289:SF6">
    <property type="entry name" value="SERINE_THREONINE-PROTEIN KINASE NEKL-3"/>
    <property type="match status" value="1"/>
</dbReference>
<dbReference type="Gene3D" id="1.10.510.10">
    <property type="entry name" value="Transferase(Phosphotransferase) domain 1"/>
    <property type="match status" value="1"/>
</dbReference>
<dbReference type="CDD" id="cd14014">
    <property type="entry name" value="STKc_PknB_like"/>
    <property type="match status" value="1"/>
</dbReference>
<keyword evidence="4" id="KW-0067">ATP-binding</keyword>
<feature type="domain" description="Protein kinase" evidence="6">
    <location>
        <begin position="47"/>
        <end position="328"/>
    </location>
</feature>
<evidence type="ECO:0000259" key="6">
    <source>
        <dbReference type="PROSITE" id="PS50011"/>
    </source>
</evidence>
<organism evidence="7 8">
    <name type="scientific">Pontiella sulfatireligans</name>
    <dbReference type="NCBI Taxonomy" id="2750658"/>
    <lineage>
        <taxon>Bacteria</taxon>
        <taxon>Pseudomonadati</taxon>
        <taxon>Kiritimatiellota</taxon>
        <taxon>Kiritimatiellia</taxon>
        <taxon>Kiritimatiellales</taxon>
        <taxon>Pontiellaceae</taxon>
        <taxon>Pontiella</taxon>
    </lineage>
</organism>
<accession>A0A6C2UKN8</accession>
<name>A0A6C2UKN8_9BACT</name>
<evidence type="ECO:0000256" key="5">
    <source>
        <dbReference type="SAM" id="Phobius"/>
    </source>
</evidence>
<evidence type="ECO:0000313" key="7">
    <source>
        <dbReference type="EMBL" id="VGO20802.1"/>
    </source>
</evidence>
<dbReference type="Proteomes" id="UP000346198">
    <property type="component" value="Unassembled WGS sequence"/>
</dbReference>
<evidence type="ECO:0000256" key="4">
    <source>
        <dbReference type="ARBA" id="ARBA00022840"/>
    </source>
</evidence>
<dbReference type="Pfam" id="PF00069">
    <property type="entry name" value="Pkinase"/>
    <property type="match status" value="1"/>
</dbReference>
<dbReference type="SMART" id="SM00220">
    <property type="entry name" value="S_TKc"/>
    <property type="match status" value="1"/>
</dbReference>
<keyword evidence="3 7" id="KW-0418">Kinase</keyword>
<evidence type="ECO:0000313" key="8">
    <source>
        <dbReference type="Proteomes" id="UP000346198"/>
    </source>
</evidence>
<keyword evidence="5" id="KW-1133">Transmembrane helix</keyword>
<keyword evidence="2" id="KW-0547">Nucleotide-binding</keyword>
<dbReference type="InterPro" id="IPR011009">
    <property type="entry name" value="Kinase-like_dom_sf"/>
</dbReference>
<keyword evidence="5" id="KW-0812">Transmembrane</keyword>
<dbReference type="AlphaFoldDB" id="A0A6C2UKN8"/>
<protein>
    <submittedName>
        <fullName evidence="7">Serine/threonine-protein kinase PknD</fullName>
    </submittedName>
</protein>
<feature type="transmembrane region" description="Helical" evidence="5">
    <location>
        <begin position="358"/>
        <end position="377"/>
    </location>
</feature>
<reference evidence="7 8" key="1">
    <citation type="submission" date="2019-04" db="EMBL/GenBank/DDBJ databases">
        <authorList>
            <person name="Van Vliet M D."/>
        </authorList>
    </citation>
    <scope>NUCLEOTIDE SEQUENCE [LARGE SCALE GENOMIC DNA]</scope>
    <source>
        <strain evidence="7 8">F21</strain>
    </source>
</reference>
<dbReference type="GO" id="GO:0004674">
    <property type="term" value="F:protein serine/threonine kinase activity"/>
    <property type="evidence" value="ECO:0007669"/>
    <property type="project" value="TreeGrafter"/>
</dbReference>
<evidence type="ECO:0000256" key="3">
    <source>
        <dbReference type="ARBA" id="ARBA00022777"/>
    </source>
</evidence>
<keyword evidence="8" id="KW-1185">Reference proteome</keyword>
<keyword evidence="5" id="KW-0472">Membrane</keyword>
<dbReference type="GO" id="GO:0005524">
    <property type="term" value="F:ATP binding"/>
    <property type="evidence" value="ECO:0007669"/>
    <property type="project" value="UniProtKB-KW"/>
</dbReference>
<dbReference type="EMBL" id="CAAHFH010000002">
    <property type="protein sequence ID" value="VGO20802.1"/>
    <property type="molecule type" value="Genomic_DNA"/>
</dbReference>
<evidence type="ECO:0000256" key="2">
    <source>
        <dbReference type="ARBA" id="ARBA00022741"/>
    </source>
</evidence>